<protein>
    <recommendedName>
        <fullName evidence="4">Secreted protein</fullName>
    </recommendedName>
</protein>
<name>A0ABR2XWG6_9PEZI</name>
<dbReference type="Proteomes" id="UP001465668">
    <property type="component" value="Unassembled WGS sequence"/>
</dbReference>
<keyword evidence="3" id="KW-1185">Reference proteome</keyword>
<feature type="chain" id="PRO_5046223969" description="Secreted protein" evidence="1">
    <location>
        <begin position="19"/>
        <end position="216"/>
    </location>
</feature>
<organism evidence="2 3">
    <name type="scientific">Seiridium cardinale</name>
    <dbReference type="NCBI Taxonomy" id="138064"/>
    <lineage>
        <taxon>Eukaryota</taxon>
        <taxon>Fungi</taxon>
        <taxon>Dikarya</taxon>
        <taxon>Ascomycota</taxon>
        <taxon>Pezizomycotina</taxon>
        <taxon>Sordariomycetes</taxon>
        <taxon>Xylariomycetidae</taxon>
        <taxon>Amphisphaeriales</taxon>
        <taxon>Sporocadaceae</taxon>
        <taxon>Seiridium</taxon>
    </lineage>
</organism>
<feature type="signal peptide" evidence="1">
    <location>
        <begin position="1"/>
        <end position="18"/>
    </location>
</feature>
<evidence type="ECO:0000313" key="3">
    <source>
        <dbReference type="Proteomes" id="UP001465668"/>
    </source>
</evidence>
<accession>A0ABR2XWG6</accession>
<sequence length="216" mass="22783">MRNSIAALTLLIAALVQGAPTPVDSLDLGLDAREIDARVVRNGVADFERLDTSSRTITEIGYYGGLMWQNIGAVNGTSTAPYSAIRPHSPDNVAVYGSLNTTFSGRVPVITAQFNNTKTTAFSIRSFYFGCAGASSGIPMGCKMSIAGYDSDGTNIAYQPAYFTPSAGLTNSPQLVTLDGSFSGLAYVRLATTFIGNNVQGVTVLDDFVYTITTTS</sequence>
<reference evidence="2 3" key="1">
    <citation type="submission" date="2024-02" db="EMBL/GenBank/DDBJ databases">
        <title>First draft genome assembly of two strains of Seiridium cardinale.</title>
        <authorList>
            <person name="Emiliani G."/>
            <person name="Scali E."/>
        </authorList>
    </citation>
    <scope>NUCLEOTIDE SEQUENCE [LARGE SCALE GENOMIC DNA]</scope>
    <source>
        <strain evidence="2 3">BM-138-000479</strain>
    </source>
</reference>
<keyword evidence="1" id="KW-0732">Signal</keyword>
<evidence type="ECO:0000256" key="1">
    <source>
        <dbReference type="SAM" id="SignalP"/>
    </source>
</evidence>
<gene>
    <name evidence="2" type="ORF">SCAR479_05123</name>
</gene>
<evidence type="ECO:0008006" key="4">
    <source>
        <dbReference type="Google" id="ProtNLM"/>
    </source>
</evidence>
<evidence type="ECO:0000313" key="2">
    <source>
        <dbReference type="EMBL" id="KAK9778153.1"/>
    </source>
</evidence>
<comment type="caution">
    <text evidence="2">The sequence shown here is derived from an EMBL/GenBank/DDBJ whole genome shotgun (WGS) entry which is preliminary data.</text>
</comment>
<proteinExistence type="predicted"/>
<dbReference type="EMBL" id="JARVKM010000017">
    <property type="protein sequence ID" value="KAK9778153.1"/>
    <property type="molecule type" value="Genomic_DNA"/>
</dbReference>